<organism evidence="1 2">
    <name type="scientific">Rasiella rasia</name>
    <dbReference type="NCBI Taxonomy" id="2744027"/>
    <lineage>
        <taxon>Bacteria</taxon>
        <taxon>Pseudomonadati</taxon>
        <taxon>Bacteroidota</taxon>
        <taxon>Flavobacteriia</taxon>
        <taxon>Flavobacteriales</taxon>
        <taxon>Flavobacteriaceae</taxon>
        <taxon>Rasiella</taxon>
    </lineage>
</organism>
<dbReference type="EMBL" id="CP049057">
    <property type="protein sequence ID" value="QIE60568.1"/>
    <property type="molecule type" value="Genomic_DNA"/>
</dbReference>
<dbReference type="Pfam" id="PF16267">
    <property type="entry name" value="DUF4920"/>
    <property type="match status" value="1"/>
</dbReference>
<reference evidence="1 2" key="1">
    <citation type="submission" date="2020-02" db="EMBL/GenBank/DDBJ databases">
        <title>Complete genome sequence of Flavobacteriaceae bacterium.</title>
        <authorList>
            <person name="Kim S.-J."/>
            <person name="Kim Y.-S."/>
            <person name="Kim K.-H."/>
        </authorList>
    </citation>
    <scope>NUCLEOTIDE SEQUENCE [LARGE SCALE GENOMIC DNA]</scope>
    <source>
        <strain evidence="1 2">RR4-40</strain>
    </source>
</reference>
<sequence>MKKLIFACVSILVLSSCNNNTKVENEETVETLEVTTETASDMAYQSFGEKISADNVLSQNDMYEKYKNLKPGDTVDVKFAAEVKSVCQSKGCWMRLDVGEEEAMIKFKDYGFFMPKDIAGDEVIVRGVAFIDEMSVEDQRHFAEDAGKSKEEIALITEPKRTLSFTADGVLIAENQ</sequence>
<proteinExistence type="predicted"/>
<gene>
    <name evidence="1" type="ORF">G5B37_13630</name>
</gene>
<dbReference type="KEGG" id="mgel:G5B37_13630"/>
<dbReference type="AlphaFoldDB" id="A0A6G6GPU1"/>
<name>A0A6G6GPU1_9FLAO</name>
<protein>
    <submittedName>
        <fullName evidence="1">DUF4920 domain-containing protein</fullName>
    </submittedName>
</protein>
<evidence type="ECO:0000313" key="2">
    <source>
        <dbReference type="Proteomes" id="UP000505306"/>
    </source>
</evidence>
<dbReference type="PROSITE" id="PS51257">
    <property type="entry name" value="PROKAR_LIPOPROTEIN"/>
    <property type="match status" value="1"/>
</dbReference>
<evidence type="ECO:0000313" key="1">
    <source>
        <dbReference type="EMBL" id="QIE60568.1"/>
    </source>
</evidence>
<keyword evidence="2" id="KW-1185">Reference proteome</keyword>
<accession>A0A6G6GPU1</accession>
<dbReference type="Proteomes" id="UP000505306">
    <property type="component" value="Chromosome"/>
</dbReference>
<dbReference type="InterPro" id="IPR032577">
    <property type="entry name" value="DUF4920"/>
</dbReference>
<dbReference type="RefSeq" id="WP_164680580.1">
    <property type="nucleotide sequence ID" value="NZ_CP049057.1"/>
</dbReference>